<dbReference type="Gene3D" id="3.40.50.920">
    <property type="match status" value="1"/>
</dbReference>
<gene>
    <name evidence="4" type="ORF">EV210_103337</name>
</gene>
<keyword evidence="1" id="KW-0560">Oxidoreductase</keyword>
<proteinExistence type="predicted"/>
<dbReference type="PANTHER" id="PTHR43088:SF1">
    <property type="entry name" value="SUBUNIT OF PYRUVATE:FLAVODOXIN OXIDOREDUCTASE"/>
    <property type="match status" value="1"/>
</dbReference>
<feature type="domain" description="Pyruvate flavodoxin/ferredoxin oxidoreductase pyrimidine binding" evidence="2">
    <location>
        <begin position="15"/>
        <end position="241"/>
    </location>
</feature>
<dbReference type="GO" id="GO:0016491">
    <property type="term" value="F:oxidoreductase activity"/>
    <property type="evidence" value="ECO:0007669"/>
    <property type="project" value="UniProtKB-KW"/>
</dbReference>
<dbReference type="SUPFAM" id="SSF52922">
    <property type="entry name" value="TK C-terminal domain-like"/>
    <property type="match status" value="1"/>
</dbReference>
<dbReference type="RefSeq" id="WP_132077246.1">
    <property type="nucleotide sequence ID" value="NZ_SLUI01000003.1"/>
</dbReference>
<evidence type="ECO:0000259" key="2">
    <source>
        <dbReference type="Pfam" id="PF01855"/>
    </source>
</evidence>
<dbReference type="EMBL" id="SLUI01000003">
    <property type="protein sequence ID" value="TCL38853.1"/>
    <property type="molecule type" value="Genomic_DNA"/>
</dbReference>
<dbReference type="InterPro" id="IPR033412">
    <property type="entry name" value="PFOR_II"/>
</dbReference>
<dbReference type="PANTHER" id="PTHR43088">
    <property type="entry name" value="SUBUNIT OF PYRUVATE:FLAVODOXIN OXIDOREDUCTASE-RELATED"/>
    <property type="match status" value="1"/>
</dbReference>
<evidence type="ECO:0000256" key="1">
    <source>
        <dbReference type="ARBA" id="ARBA00023002"/>
    </source>
</evidence>
<dbReference type="Pfam" id="PF17147">
    <property type="entry name" value="PFOR_II"/>
    <property type="match status" value="1"/>
</dbReference>
<dbReference type="OrthoDB" id="9794954at2"/>
<dbReference type="CDD" id="cd07034">
    <property type="entry name" value="TPP_PYR_PFOR_IOR-alpha_like"/>
    <property type="match status" value="1"/>
</dbReference>
<reference evidence="4 5" key="1">
    <citation type="submission" date="2019-03" db="EMBL/GenBank/DDBJ databases">
        <title>Genomic Encyclopedia of Type Strains, Phase IV (KMG-IV): sequencing the most valuable type-strain genomes for metagenomic binning, comparative biology and taxonomic classification.</title>
        <authorList>
            <person name="Goeker M."/>
        </authorList>
    </citation>
    <scope>NUCLEOTIDE SEQUENCE [LARGE SCALE GENOMIC DNA]</scope>
    <source>
        <strain evidence="4 5">DSM 15969</strain>
    </source>
</reference>
<feature type="domain" description="Pyruvate:ferredoxin oxidoreductase core" evidence="3">
    <location>
        <begin position="275"/>
        <end position="368"/>
    </location>
</feature>
<dbReference type="AlphaFoldDB" id="A0A4R1Q0J1"/>
<name>A0A4R1Q0J1_9FIRM</name>
<dbReference type="InterPro" id="IPR052368">
    <property type="entry name" value="2-oxoacid_oxidoreductase"/>
</dbReference>
<dbReference type="InterPro" id="IPR029061">
    <property type="entry name" value="THDP-binding"/>
</dbReference>
<dbReference type="InterPro" id="IPR009014">
    <property type="entry name" value="Transketo_C/PFOR_II"/>
</dbReference>
<dbReference type="FunFam" id="3.40.50.920:FF:000013">
    <property type="entry name" value="Ferredoxin oxidoreductase alpha subunit"/>
    <property type="match status" value="1"/>
</dbReference>
<dbReference type="SUPFAM" id="SSF52518">
    <property type="entry name" value="Thiamin diphosphate-binding fold (THDP-binding)"/>
    <property type="match status" value="1"/>
</dbReference>
<evidence type="ECO:0000313" key="5">
    <source>
        <dbReference type="Proteomes" id="UP000295063"/>
    </source>
</evidence>
<protein>
    <submittedName>
        <fullName evidence="4">2-oxoglutarate ferredoxin oxidoreductase subunit alpha</fullName>
    </submittedName>
</protein>
<comment type="caution">
    <text evidence="4">The sequence shown here is derived from an EMBL/GenBank/DDBJ whole genome shotgun (WGS) entry which is preliminary data.</text>
</comment>
<keyword evidence="5" id="KW-1185">Reference proteome</keyword>
<dbReference type="InterPro" id="IPR002880">
    <property type="entry name" value="Pyrv_Fd/Flavodoxin_OxRdtase_N"/>
</dbReference>
<dbReference type="Gene3D" id="3.40.50.970">
    <property type="match status" value="1"/>
</dbReference>
<dbReference type="NCBIfam" id="NF006412">
    <property type="entry name" value="PRK08659.1"/>
    <property type="match status" value="1"/>
</dbReference>
<evidence type="ECO:0000259" key="3">
    <source>
        <dbReference type="Pfam" id="PF17147"/>
    </source>
</evidence>
<dbReference type="FunFam" id="3.40.50.970:FF:000022">
    <property type="entry name" value="2-oxoglutarate ferredoxin oxidoreductase alpha subunit"/>
    <property type="match status" value="1"/>
</dbReference>
<sequence>MSRVKLMQGNQAVAEGAIAAGVTFFGGYPITPSTEVAEALSKMLPAVGGKFIQMEDEIAGIGVIIGASLTGKKVMTATSGPGFSLKQELIGYACIAEIPMVIVNVQRMGPSTGQPTSPAQGDVMQARWGTHGDHSIIALTPGSVPECFDLTIKAYELSEKYRTPVILLLDEVVGHMREKIDLPDSYDTVVKPQRKLPQVSPSEYKAYKPDANLVPPMAPFGTGYRWHVTGLVHDEYGFPDGSPAATQKCIDRLHDKIYNNLDEIVLYENYLMEDAEIAIVAYGGTARTAYAAIDEARAKGIKAGLFRPITMWPFPAKQIQEIAGKVKQIIVAEMNYGQYVIEVERAVQGRVPVTLHAKYNSEAITPAELLATIEGLK</sequence>
<dbReference type="Pfam" id="PF01855">
    <property type="entry name" value="POR_N"/>
    <property type="match status" value="1"/>
</dbReference>
<accession>A0A4R1Q0J1</accession>
<dbReference type="Proteomes" id="UP000295063">
    <property type="component" value="Unassembled WGS sequence"/>
</dbReference>
<organism evidence="4 5">
    <name type="scientific">Anaerospora hongkongensis</name>
    <dbReference type="NCBI Taxonomy" id="244830"/>
    <lineage>
        <taxon>Bacteria</taxon>
        <taxon>Bacillati</taxon>
        <taxon>Bacillota</taxon>
        <taxon>Negativicutes</taxon>
        <taxon>Selenomonadales</taxon>
        <taxon>Sporomusaceae</taxon>
        <taxon>Anaerospora</taxon>
    </lineage>
</organism>
<evidence type="ECO:0000313" key="4">
    <source>
        <dbReference type="EMBL" id="TCL38853.1"/>
    </source>
</evidence>